<keyword evidence="3" id="KW-1185">Reference proteome</keyword>
<dbReference type="GO" id="GO:0016020">
    <property type="term" value="C:membrane"/>
    <property type="evidence" value="ECO:0007669"/>
    <property type="project" value="TreeGrafter"/>
</dbReference>
<dbReference type="GO" id="GO:0004842">
    <property type="term" value="F:ubiquitin-protein transferase activity"/>
    <property type="evidence" value="ECO:0007669"/>
    <property type="project" value="TreeGrafter"/>
</dbReference>
<organism evidence="2 3">
    <name type="scientific">Escallonia rubra</name>
    <dbReference type="NCBI Taxonomy" id="112253"/>
    <lineage>
        <taxon>Eukaryota</taxon>
        <taxon>Viridiplantae</taxon>
        <taxon>Streptophyta</taxon>
        <taxon>Embryophyta</taxon>
        <taxon>Tracheophyta</taxon>
        <taxon>Spermatophyta</taxon>
        <taxon>Magnoliopsida</taxon>
        <taxon>eudicotyledons</taxon>
        <taxon>Gunneridae</taxon>
        <taxon>Pentapetalae</taxon>
        <taxon>asterids</taxon>
        <taxon>campanulids</taxon>
        <taxon>Escalloniales</taxon>
        <taxon>Escalloniaceae</taxon>
        <taxon>Escallonia</taxon>
    </lineage>
</organism>
<dbReference type="PANTHER" id="PTHR23012:SF215">
    <property type="entry name" value="RING_FYVE_PHD ZINC FINGER SUPERFAMILY PROTEIN"/>
    <property type="match status" value="1"/>
</dbReference>
<gene>
    <name evidence="2" type="ORF">RJ640_025684</name>
</gene>
<dbReference type="GO" id="GO:0016567">
    <property type="term" value="P:protein ubiquitination"/>
    <property type="evidence" value="ECO:0007669"/>
    <property type="project" value="TreeGrafter"/>
</dbReference>
<dbReference type="AlphaFoldDB" id="A0AA88SMP1"/>
<dbReference type="EMBL" id="JAVXUO010000184">
    <property type="protein sequence ID" value="KAK2994630.1"/>
    <property type="molecule type" value="Genomic_DNA"/>
</dbReference>
<sequence length="486" mass="54963">MSDYVTPAAAEFKSSGSQFNAFNDSWGLDFPFSDDEEPAGDKVECRICHEEDFIGKLEAPCACSGSLKEYWVQSWEEDEFTNEDGEHLEEETLMQDAYGFPTSEAKEIEETKAEQEFKAFKASENDKLTNGEEPVEKIEESENTDGDNNAQYEEMEDESIDKDVRVHGGQNVNNSGMTFDVSLREENLVGSFPLYSLSKFEEESNDYFLMAKNDVIVPQEYAAKVDVLKTYFIENHPRELFFMTRKDNDFVESQTSYYPQLGVENLLSDTGWVNMEMFFDLEELLEMSRENGQDPICTQRSTKSQRCNKKMPQMQYTSKQMAKKIVALDGIRDPYESGYTAPMRGPPAEETVIDIRQWRSASSSILVIREDIEDPDASDDDERPPSYLEAATAEHLLEVDHYDECATASGIRTALIRSTVLLFLAVQMMRHAFSLIDEDDHQISNVISEEAREAAAARGVSLVVPSGQGRAPVDVPSDSEESPHEL</sequence>
<protein>
    <submittedName>
        <fullName evidence="2">Uncharacterized protein</fullName>
    </submittedName>
</protein>
<reference evidence="2" key="1">
    <citation type="submission" date="2022-12" db="EMBL/GenBank/DDBJ databases">
        <title>Draft genome assemblies for two species of Escallonia (Escalloniales).</title>
        <authorList>
            <person name="Chanderbali A."/>
            <person name="Dervinis C."/>
            <person name="Anghel I."/>
            <person name="Soltis D."/>
            <person name="Soltis P."/>
            <person name="Zapata F."/>
        </authorList>
    </citation>
    <scope>NUCLEOTIDE SEQUENCE</scope>
    <source>
        <strain evidence="2">UCBG92.1500</strain>
        <tissue evidence="2">Leaf</tissue>
    </source>
</reference>
<evidence type="ECO:0000313" key="2">
    <source>
        <dbReference type="EMBL" id="KAK2994630.1"/>
    </source>
</evidence>
<dbReference type="PANTHER" id="PTHR23012">
    <property type="entry name" value="RING/FYVE/PHD ZINC FINGER DOMAIN-CONTAINING"/>
    <property type="match status" value="1"/>
</dbReference>
<proteinExistence type="predicted"/>
<comment type="caution">
    <text evidence="2">The sequence shown here is derived from an EMBL/GenBank/DDBJ whole genome shotgun (WGS) entry which is preliminary data.</text>
</comment>
<feature type="compositionally biased region" description="Basic and acidic residues" evidence="1">
    <location>
        <begin position="120"/>
        <end position="140"/>
    </location>
</feature>
<dbReference type="InterPro" id="IPR022143">
    <property type="entry name" value="DUF3675"/>
</dbReference>
<dbReference type="Pfam" id="PF12428">
    <property type="entry name" value="DUF3675"/>
    <property type="match status" value="1"/>
</dbReference>
<evidence type="ECO:0000313" key="3">
    <source>
        <dbReference type="Proteomes" id="UP001187471"/>
    </source>
</evidence>
<feature type="region of interest" description="Disordered" evidence="1">
    <location>
        <begin position="466"/>
        <end position="486"/>
    </location>
</feature>
<dbReference type="Proteomes" id="UP001187471">
    <property type="component" value="Unassembled WGS sequence"/>
</dbReference>
<feature type="region of interest" description="Disordered" evidence="1">
    <location>
        <begin position="120"/>
        <end position="149"/>
    </location>
</feature>
<dbReference type="InterPro" id="IPR033275">
    <property type="entry name" value="MARCH-like"/>
</dbReference>
<accession>A0AA88SMP1</accession>
<name>A0AA88SMP1_9ASTE</name>
<evidence type="ECO:0000256" key="1">
    <source>
        <dbReference type="SAM" id="MobiDB-lite"/>
    </source>
</evidence>